<organism evidence="2 3">
    <name type="scientific">Paraburkholderia terrae</name>
    <dbReference type="NCBI Taxonomy" id="311230"/>
    <lineage>
        <taxon>Bacteria</taxon>
        <taxon>Pseudomonadati</taxon>
        <taxon>Pseudomonadota</taxon>
        <taxon>Betaproteobacteria</taxon>
        <taxon>Burkholderiales</taxon>
        <taxon>Burkholderiaceae</taxon>
        <taxon>Paraburkholderia</taxon>
    </lineage>
</organism>
<keyword evidence="1" id="KW-0472">Membrane</keyword>
<keyword evidence="1" id="KW-1133">Transmembrane helix</keyword>
<name>A0A2I8F069_9BURK</name>
<proteinExistence type="predicted"/>
<feature type="transmembrane region" description="Helical" evidence="1">
    <location>
        <begin position="39"/>
        <end position="56"/>
    </location>
</feature>
<dbReference type="Proteomes" id="UP000243502">
    <property type="component" value="Chromosome 3"/>
</dbReference>
<reference evidence="2 3" key="1">
    <citation type="submission" date="2018-01" db="EMBL/GenBank/DDBJ databases">
        <title>Species boundaries and ecological features among Paraburkholderia terrae DSMZ17804T, P. hospita DSMZ17164T and P. caribensis DSMZ13236T.</title>
        <authorList>
            <person name="Pratama A.A."/>
        </authorList>
    </citation>
    <scope>NUCLEOTIDE SEQUENCE [LARGE SCALE GENOMIC DNA]</scope>
    <source>
        <strain evidence="2 3">DSM 17804</strain>
    </source>
</reference>
<dbReference type="AlphaFoldDB" id="A0A2I8F069"/>
<sequence>MRGGTYFWLSATLDGLLVFFFGIRVTLACFRRRPCAGRQLLLVVCDAGWFACVLFWHPRFAFVLQALPLCGAAPTFLCRRKEK</sequence>
<evidence type="ECO:0000313" key="3">
    <source>
        <dbReference type="Proteomes" id="UP000243502"/>
    </source>
</evidence>
<feature type="transmembrane region" description="Helical" evidence="1">
    <location>
        <begin position="6"/>
        <end position="27"/>
    </location>
</feature>
<dbReference type="EMBL" id="CP026113">
    <property type="protein sequence ID" value="AUT65120.1"/>
    <property type="molecule type" value="Genomic_DNA"/>
</dbReference>
<protein>
    <submittedName>
        <fullName evidence="2">Uncharacterized protein</fullName>
    </submittedName>
</protein>
<gene>
    <name evidence="2" type="ORF">C2L65_36735</name>
</gene>
<accession>A0A2I8F069</accession>
<evidence type="ECO:0000313" key="2">
    <source>
        <dbReference type="EMBL" id="AUT65120.1"/>
    </source>
</evidence>
<feature type="transmembrane region" description="Helical" evidence="1">
    <location>
        <begin position="62"/>
        <end position="78"/>
    </location>
</feature>
<keyword evidence="1" id="KW-0812">Transmembrane</keyword>
<dbReference type="KEGG" id="pter:C2L65_36735"/>
<evidence type="ECO:0000256" key="1">
    <source>
        <dbReference type="SAM" id="Phobius"/>
    </source>
</evidence>